<dbReference type="Pfam" id="PF26236">
    <property type="entry name" value="DUF8054_N"/>
    <property type="match status" value="1"/>
</dbReference>
<organism evidence="4 5">
    <name type="scientific">Natrialba hulunbeirensis JCM 10989</name>
    <dbReference type="NCBI Taxonomy" id="1227493"/>
    <lineage>
        <taxon>Archaea</taxon>
        <taxon>Methanobacteriati</taxon>
        <taxon>Methanobacteriota</taxon>
        <taxon>Stenosarchaea group</taxon>
        <taxon>Halobacteria</taxon>
        <taxon>Halobacteriales</taxon>
        <taxon>Natrialbaceae</taxon>
        <taxon>Natrialba</taxon>
    </lineage>
</organism>
<dbReference type="EMBL" id="AOIM01000010">
    <property type="protein sequence ID" value="ELY94643.1"/>
    <property type="molecule type" value="Genomic_DNA"/>
</dbReference>
<feature type="transmembrane region" description="Helical" evidence="2">
    <location>
        <begin position="51"/>
        <end position="73"/>
    </location>
</feature>
<dbReference type="PATRIC" id="fig|1227493.4.peg.544"/>
<dbReference type="InterPro" id="IPR058674">
    <property type="entry name" value="DUF8054_N"/>
</dbReference>
<feature type="compositionally biased region" description="Acidic residues" evidence="1">
    <location>
        <begin position="124"/>
        <end position="138"/>
    </location>
</feature>
<evidence type="ECO:0000313" key="4">
    <source>
        <dbReference type="EMBL" id="ELY94643.1"/>
    </source>
</evidence>
<reference evidence="4 5" key="1">
    <citation type="journal article" date="2014" name="PLoS Genet.">
        <title>Phylogenetically driven sequencing of extremely halophilic archaea reveals strategies for static and dynamic osmo-response.</title>
        <authorList>
            <person name="Becker E.A."/>
            <person name="Seitzer P.M."/>
            <person name="Tritt A."/>
            <person name="Larsen D."/>
            <person name="Krusor M."/>
            <person name="Yao A.I."/>
            <person name="Wu D."/>
            <person name="Madern D."/>
            <person name="Eisen J.A."/>
            <person name="Darling A.E."/>
            <person name="Facciotti M.T."/>
        </authorList>
    </citation>
    <scope>NUCLEOTIDE SEQUENCE [LARGE SCALE GENOMIC DNA]</scope>
    <source>
        <strain evidence="4 5">JCM 10989</strain>
    </source>
</reference>
<evidence type="ECO:0000256" key="1">
    <source>
        <dbReference type="SAM" id="MobiDB-lite"/>
    </source>
</evidence>
<keyword evidence="2" id="KW-1133">Transmembrane helix</keyword>
<sequence length="138" mass="14590">MAFPGPIDRLHQPEYTGDNRCLPCTAVNIVLAVLLSAIAAVLTWVGTGPVVALAVGAVVFCCAVGLIAVRGYLVPGTPELTNRYLPDRLRRRFHDREPGVDDGADLDLAMKGIGASPTQPDERSDGDESETAAETDTS</sequence>
<evidence type="ECO:0000256" key="2">
    <source>
        <dbReference type="SAM" id="Phobius"/>
    </source>
</evidence>
<keyword evidence="2" id="KW-0472">Membrane</keyword>
<evidence type="ECO:0000259" key="3">
    <source>
        <dbReference type="Pfam" id="PF26236"/>
    </source>
</evidence>
<protein>
    <recommendedName>
        <fullName evidence="3">DUF8054 domain-containing protein</fullName>
    </recommendedName>
</protein>
<keyword evidence="5" id="KW-1185">Reference proteome</keyword>
<evidence type="ECO:0000313" key="5">
    <source>
        <dbReference type="Proteomes" id="UP000011519"/>
    </source>
</evidence>
<keyword evidence="2" id="KW-0812">Transmembrane</keyword>
<comment type="caution">
    <text evidence="4">The sequence shown here is derived from an EMBL/GenBank/DDBJ whole genome shotgun (WGS) entry which is preliminary data.</text>
</comment>
<dbReference type="OrthoDB" id="292134at2157"/>
<dbReference type="Proteomes" id="UP000011519">
    <property type="component" value="Unassembled WGS sequence"/>
</dbReference>
<gene>
    <name evidence="4" type="ORF">C483_02890</name>
</gene>
<name>M0ABB9_9EURY</name>
<accession>M0ABB9</accession>
<feature type="domain" description="DUF8054" evidence="3">
    <location>
        <begin position="7"/>
        <end position="95"/>
    </location>
</feature>
<dbReference type="RefSeq" id="WP_006651833.1">
    <property type="nucleotide sequence ID" value="NZ_AOIM01000010.1"/>
</dbReference>
<feature type="transmembrane region" description="Helical" evidence="2">
    <location>
        <begin position="21"/>
        <end position="45"/>
    </location>
</feature>
<feature type="region of interest" description="Disordered" evidence="1">
    <location>
        <begin position="95"/>
        <end position="138"/>
    </location>
</feature>
<dbReference type="AlphaFoldDB" id="M0ABB9"/>
<proteinExistence type="predicted"/>